<organism evidence="1 2">
    <name type="scientific">Limnospira indica PCC 8005</name>
    <dbReference type="NCBI Taxonomy" id="376219"/>
    <lineage>
        <taxon>Bacteria</taxon>
        <taxon>Bacillati</taxon>
        <taxon>Cyanobacteriota</taxon>
        <taxon>Cyanophyceae</taxon>
        <taxon>Oscillatoriophycideae</taxon>
        <taxon>Oscillatoriales</taxon>
        <taxon>Sirenicapillariaceae</taxon>
        <taxon>Limnospira</taxon>
    </lineage>
</organism>
<dbReference type="EMBL" id="FO818640">
    <property type="protein sequence ID" value="CDM93916.1"/>
    <property type="molecule type" value="Genomic_DNA"/>
</dbReference>
<name>A0A9P1KD80_9CYAN</name>
<evidence type="ECO:0000313" key="2">
    <source>
        <dbReference type="Proteomes" id="UP000032946"/>
    </source>
</evidence>
<gene>
    <name evidence="1" type="ORF">ARTHRO_11590</name>
</gene>
<protein>
    <submittedName>
        <fullName evidence="1">Uncharacterized protein</fullName>
    </submittedName>
</protein>
<accession>A0A9P1KD80</accession>
<dbReference type="Proteomes" id="UP000032946">
    <property type="component" value="Chromosome"/>
</dbReference>
<dbReference type="AlphaFoldDB" id="A0A9P1KD80"/>
<proteinExistence type="predicted"/>
<reference evidence="1 2" key="1">
    <citation type="submission" date="2014-02" db="EMBL/GenBank/DDBJ databases">
        <authorList>
            <person name="Genoscope - CEA"/>
        </authorList>
    </citation>
    <scope>NUCLEOTIDE SEQUENCE [LARGE SCALE GENOMIC DNA]</scope>
    <source>
        <strain evidence="1 2">PCC 8005</strain>
    </source>
</reference>
<sequence>MQKLFNLLFEIEFYLKVAITCTIFQQLFYWILHDIEVNFITQVVLSYTGWLVQSHFMP</sequence>
<evidence type="ECO:0000313" key="1">
    <source>
        <dbReference type="EMBL" id="CDM93916.1"/>
    </source>
</evidence>
<keyword evidence="2" id="KW-1185">Reference proteome</keyword>
<dbReference type="RefSeq" id="WP_228116503.1">
    <property type="nucleotide sequence ID" value="NZ_FO818640.1"/>
</dbReference>